<dbReference type="InterPro" id="IPR035418">
    <property type="entry name" value="AraC-bd_2"/>
</dbReference>
<dbReference type="PROSITE" id="PS01124">
    <property type="entry name" value="HTH_ARAC_FAMILY_2"/>
    <property type="match status" value="1"/>
</dbReference>
<dbReference type="AlphaFoldDB" id="A0A2G1QMX7"/>
<dbReference type="InterPro" id="IPR018060">
    <property type="entry name" value="HTH_AraC"/>
</dbReference>
<dbReference type="OrthoDB" id="7285481at2"/>
<comment type="caution">
    <text evidence="5">The sequence shown here is derived from an EMBL/GenBank/DDBJ whole genome shotgun (WGS) entry which is preliminary data.</text>
</comment>
<evidence type="ECO:0000256" key="2">
    <source>
        <dbReference type="ARBA" id="ARBA00023125"/>
    </source>
</evidence>
<organism evidence="5 6">
    <name type="scientific">Zhengella mangrovi</name>
    <dbReference type="NCBI Taxonomy" id="1982044"/>
    <lineage>
        <taxon>Bacteria</taxon>
        <taxon>Pseudomonadati</taxon>
        <taxon>Pseudomonadota</taxon>
        <taxon>Alphaproteobacteria</taxon>
        <taxon>Hyphomicrobiales</taxon>
        <taxon>Notoacmeibacteraceae</taxon>
        <taxon>Zhengella</taxon>
    </lineage>
</organism>
<keyword evidence="6" id="KW-1185">Reference proteome</keyword>
<evidence type="ECO:0000313" key="5">
    <source>
        <dbReference type="EMBL" id="PHP66800.1"/>
    </source>
</evidence>
<dbReference type="EMBL" id="PDVP01000006">
    <property type="protein sequence ID" value="PHP66800.1"/>
    <property type="molecule type" value="Genomic_DNA"/>
</dbReference>
<dbReference type="GO" id="GO:0003700">
    <property type="term" value="F:DNA-binding transcription factor activity"/>
    <property type="evidence" value="ECO:0007669"/>
    <property type="project" value="InterPro"/>
</dbReference>
<dbReference type="Proteomes" id="UP000221168">
    <property type="component" value="Unassembled WGS sequence"/>
</dbReference>
<proteinExistence type="predicted"/>
<dbReference type="Gene3D" id="1.10.10.60">
    <property type="entry name" value="Homeodomain-like"/>
    <property type="match status" value="1"/>
</dbReference>
<reference evidence="5 6" key="1">
    <citation type="submission" date="2017-10" db="EMBL/GenBank/DDBJ databases">
        <title>Sedimentibacterium mangrovi gen. nov., sp. nov., a novel member of family Phyllobacteriacea isolated from mangrove sediment.</title>
        <authorList>
            <person name="Liao H."/>
            <person name="Tian Y."/>
        </authorList>
    </citation>
    <scope>NUCLEOTIDE SEQUENCE [LARGE SCALE GENOMIC DNA]</scope>
    <source>
        <strain evidence="5 6">X9-2-2</strain>
    </source>
</reference>
<dbReference type="InterPro" id="IPR050204">
    <property type="entry name" value="AraC_XylS_family_regulators"/>
</dbReference>
<evidence type="ECO:0000256" key="3">
    <source>
        <dbReference type="ARBA" id="ARBA00023163"/>
    </source>
</evidence>
<name>A0A2G1QMX7_9HYPH</name>
<accession>A0A2G1QMX7</accession>
<gene>
    <name evidence="5" type="ORF">CSC94_11890</name>
</gene>
<feature type="domain" description="HTH araC/xylS-type" evidence="4">
    <location>
        <begin position="233"/>
        <end position="333"/>
    </location>
</feature>
<dbReference type="PANTHER" id="PTHR46796">
    <property type="entry name" value="HTH-TYPE TRANSCRIPTIONAL ACTIVATOR RHAS-RELATED"/>
    <property type="match status" value="1"/>
</dbReference>
<keyword evidence="2" id="KW-0238">DNA-binding</keyword>
<protein>
    <submittedName>
        <fullName evidence="5">AraC family transcriptional regulator</fullName>
    </submittedName>
</protein>
<dbReference type="SMART" id="SM00342">
    <property type="entry name" value="HTH_ARAC"/>
    <property type="match status" value="1"/>
</dbReference>
<keyword evidence="1" id="KW-0805">Transcription regulation</keyword>
<dbReference type="GO" id="GO:0043565">
    <property type="term" value="F:sequence-specific DNA binding"/>
    <property type="evidence" value="ECO:0007669"/>
    <property type="project" value="InterPro"/>
</dbReference>
<dbReference type="Pfam" id="PF14525">
    <property type="entry name" value="AraC_binding_2"/>
    <property type="match status" value="1"/>
</dbReference>
<evidence type="ECO:0000313" key="6">
    <source>
        <dbReference type="Proteomes" id="UP000221168"/>
    </source>
</evidence>
<evidence type="ECO:0000256" key="1">
    <source>
        <dbReference type="ARBA" id="ARBA00023015"/>
    </source>
</evidence>
<sequence>MLDNALLVRPDGEAIDHGHASRSRDWDEVQDFCRKVYMPYRVRPIEQFSLPDATLISSRVGRVMLTRFSYGVPIHLDEFDPGAGNVLVLNTLRGSLRHKQGETTDTETAAGDSFVVDCSRTDYWLDGDRDHMQLNLTIPHDVLAETAERWFGFVPDDALWTRRIRFGGASSRWMVLLDYVTRTLTADLPLPPQGAIGRHLEEMICLDLLREWSAGAGFRLDHGGRAAAPYYVRQAEAILEAEARKGPTIADVASRVGVSGRTLNEGFRRFRGRSPRDFLAARRLDGFREDLLISPPDINIAQIAAAWGYVSFGPLAVRYRARFGEKPSDTRKRSLH</sequence>
<keyword evidence="3" id="KW-0804">Transcription</keyword>
<dbReference type="Pfam" id="PF12833">
    <property type="entry name" value="HTH_18"/>
    <property type="match status" value="1"/>
</dbReference>
<evidence type="ECO:0000259" key="4">
    <source>
        <dbReference type="PROSITE" id="PS01124"/>
    </source>
</evidence>
<dbReference type="RefSeq" id="WP_099306566.1">
    <property type="nucleotide sequence ID" value="NZ_PDVP01000006.1"/>
</dbReference>